<organism evidence="7 8">
    <name type="scientific">Stereocaulon virgatum</name>
    <dbReference type="NCBI Taxonomy" id="373712"/>
    <lineage>
        <taxon>Eukaryota</taxon>
        <taxon>Fungi</taxon>
        <taxon>Dikarya</taxon>
        <taxon>Ascomycota</taxon>
        <taxon>Pezizomycotina</taxon>
        <taxon>Lecanoromycetes</taxon>
        <taxon>OSLEUM clade</taxon>
        <taxon>Lecanoromycetidae</taxon>
        <taxon>Lecanorales</taxon>
        <taxon>Lecanorineae</taxon>
        <taxon>Stereocaulaceae</taxon>
        <taxon>Stereocaulon</taxon>
    </lineage>
</organism>
<dbReference type="InterPro" id="IPR012485">
    <property type="entry name" value="CENP-I"/>
</dbReference>
<evidence type="ECO:0000256" key="5">
    <source>
        <dbReference type="ARBA" id="ARBA00023242"/>
    </source>
</evidence>
<keyword evidence="8" id="KW-1185">Reference proteome</keyword>
<evidence type="ECO:0000256" key="6">
    <source>
        <dbReference type="ARBA" id="ARBA00023328"/>
    </source>
</evidence>
<evidence type="ECO:0000256" key="4">
    <source>
        <dbReference type="ARBA" id="ARBA00022454"/>
    </source>
</evidence>
<comment type="similarity">
    <text evidence="3">Belongs to the CENP-I/CTF3 family.</text>
</comment>
<gene>
    <name evidence="7" type="ORF">N7G274_008203</name>
</gene>
<dbReference type="CDD" id="cd22647">
    <property type="entry name" value="CTF3_NTD_HEAT"/>
    <property type="match status" value="1"/>
</dbReference>
<name>A0ABR4A358_9LECA</name>
<evidence type="ECO:0000256" key="3">
    <source>
        <dbReference type="ARBA" id="ARBA00005470"/>
    </source>
</evidence>
<proteinExistence type="inferred from homology"/>
<dbReference type="PANTHER" id="PTHR48208">
    <property type="entry name" value="CENTROMERE PROTEIN I"/>
    <property type="match status" value="1"/>
</dbReference>
<comment type="caution">
    <text evidence="7">The sequence shown here is derived from an EMBL/GenBank/DDBJ whole genome shotgun (WGS) entry which is preliminary data.</text>
</comment>
<dbReference type="Proteomes" id="UP001590950">
    <property type="component" value="Unassembled WGS sequence"/>
</dbReference>
<dbReference type="Pfam" id="PF07778">
    <property type="entry name" value="CENP-I"/>
    <property type="match status" value="1"/>
</dbReference>
<dbReference type="EMBL" id="JBEFKJ010000027">
    <property type="protein sequence ID" value="KAL2039154.1"/>
    <property type="molecule type" value="Genomic_DNA"/>
</dbReference>
<evidence type="ECO:0008006" key="9">
    <source>
        <dbReference type="Google" id="ProtNLM"/>
    </source>
</evidence>
<keyword evidence="5" id="KW-0539">Nucleus</keyword>
<comment type="subcellular location">
    <subcellularLocation>
        <location evidence="2">Chromosome</location>
        <location evidence="2">Centromere</location>
    </subcellularLocation>
    <subcellularLocation>
        <location evidence="1">Nucleus</location>
    </subcellularLocation>
</comment>
<protein>
    <recommendedName>
        <fullName evidence="9">Mis6 domain-containing protein</fullName>
    </recommendedName>
</protein>
<reference evidence="7 8" key="1">
    <citation type="submission" date="2024-09" db="EMBL/GenBank/DDBJ databases">
        <title>Rethinking Asexuality: The Enigmatic Case of Functional Sexual Genes in Lepraria (Stereocaulaceae).</title>
        <authorList>
            <person name="Doellman M."/>
            <person name="Sun Y."/>
            <person name="Barcenas-Pena A."/>
            <person name="Lumbsch H.T."/>
            <person name="Grewe F."/>
        </authorList>
    </citation>
    <scope>NUCLEOTIDE SEQUENCE [LARGE SCALE GENOMIC DNA]</scope>
    <source>
        <strain evidence="7 8">Mercado 3170</strain>
    </source>
</reference>
<keyword evidence="6" id="KW-0137">Centromere</keyword>
<evidence type="ECO:0000313" key="8">
    <source>
        <dbReference type="Proteomes" id="UP001590950"/>
    </source>
</evidence>
<accession>A0ABR4A358</accession>
<sequence>MPTATVDQGLFPIRSQALGLTAKGPRLPQDLQKALDQIRIASETQAKKKHPVLKSSLEIITSHAESNGLSESALKVLIDVITLPNSFDQSSQNAIIKSLYPAGKVASYLIDTVIGSLGHGSRKSTVSTQQLLLQWINKVSAYLEEPSRLSSCYSVLFNLLDMMSLRTYLCQLLVTITRRKHVRPFRIVMLQELSRSVGQDAALIKLMRVFNKYSPGSFEIATIKKTSDYPHLDPEWASQLEKIQKGAVYLSVKANAQMASSRFLRQNTTTTFHTANSMQLSNGTDIIVDQLENIRISELTASDLEDPVMQRYRSLNPSRAGLDEVDHYLISVLGQQVGRTVHGQNPDQALSKLLEGIWLYTRHTKALPQSALEFFQRYLLEWNGQQNHKVVLNLLSYIPIQPFENLHQTIFAPLERAILSAPITKSNIPQTTLLTFYTTLLTSWTTHVLSTPSEPSPHQNNPLLSLLHHTSTLTLTLLTTSPTQHTLSQILTNLETQLPLLHAPLSLPIPPPSPKTIYLILFTSPSLSNPSRLSSILATYKSALEGNTAQQHRPPEHIPLLNAALMDTCNLLFRSRAFNSTDAHALGCLLSPPVIERLSSYTASLDPPQPLSGLFSLSSNPVLAALSIACFREMEDQAEEEKPGSVRVRHAGPVTQKSLSQLGREGGVNFDWKEYRVAVLKWLEAMGVKGVRELGGATMKGLLG</sequence>
<keyword evidence="4" id="KW-0158">Chromosome</keyword>
<evidence type="ECO:0000256" key="1">
    <source>
        <dbReference type="ARBA" id="ARBA00004123"/>
    </source>
</evidence>
<dbReference type="PANTHER" id="PTHR48208:SF2">
    <property type="entry name" value="CENTROMERE PROTEIN I"/>
    <property type="match status" value="1"/>
</dbReference>
<evidence type="ECO:0000256" key="2">
    <source>
        <dbReference type="ARBA" id="ARBA00004584"/>
    </source>
</evidence>
<evidence type="ECO:0000313" key="7">
    <source>
        <dbReference type="EMBL" id="KAL2039154.1"/>
    </source>
</evidence>